<dbReference type="PANTHER" id="PTHR40465:SF1">
    <property type="entry name" value="DUF6534 DOMAIN-CONTAINING PROTEIN"/>
    <property type="match status" value="1"/>
</dbReference>
<evidence type="ECO:0000313" key="4">
    <source>
        <dbReference type="Proteomes" id="UP001063166"/>
    </source>
</evidence>
<gene>
    <name evidence="3" type="ORF">LshimejAT787_0704820</name>
</gene>
<comment type="caution">
    <text evidence="3">The sequence shown here is derived from an EMBL/GenBank/DDBJ whole genome shotgun (WGS) entry which is preliminary data.</text>
</comment>
<keyword evidence="1" id="KW-0812">Transmembrane</keyword>
<dbReference type="Proteomes" id="UP001063166">
    <property type="component" value="Unassembled WGS sequence"/>
</dbReference>
<accession>A0A9P3UP50</accession>
<dbReference type="InterPro" id="IPR045339">
    <property type="entry name" value="DUF6534"/>
</dbReference>
<dbReference type="PANTHER" id="PTHR40465">
    <property type="entry name" value="CHROMOSOME 1, WHOLE GENOME SHOTGUN SEQUENCE"/>
    <property type="match status" value="1"/>
</dbReference>
<organism evidence="3 4">
    <name type="scientific">Lyophyllum shimeji</name>
    <name type="common">Hon-shimeji</name>
    <name type="synonym">Tricholoma shimeji</name>
    <dbReference type="NCBI Taxonomy" id="47721"/>
    <lineage>
        <taxon>Eukaryota</taxon>
        <taxon>Fungi</taxon>
        <taxon>Dikarya</taxon>
        <taxon>Basidiomycota</taxon>
        <taxon>Agaricomycotina</taxon>
        <taxon>Agaricomycetes</taxon>
        <taxon>Agaricomycetidae</taxon>
        <taxon>Agaricales</taxon>
        <taxon>Tricholomatineae</taxon>
        <taxon>Lyophyllaceae</taxon>
        <taxon>Lyophyllum</taxon>
    </lineage>
</organism>
<feature type="transmembrane region" description="Helical" evidence="1">
    <location>
        <begin position="12"/>
        <end position="37"/>
    </location>
</feature>
<dbReference type="Pfam" id="PF20152">
    <property type="entry name" value="DUF6534"/>
    <property type="match status" value="1"/>
</dbReference>
<feature type="transmembrane region" description="Helical" evidence="1">
    <location>
        <begin position="130"/>
        <end position="155"/>
    </location>
</feature>
<evidence type="ECO:0000313" key="3">
    <source>
        <dbReference type="EMBL" id="GLB39972.1"/>
    </source>
</evidence>
<dbReference type="OrthoDB" id="3268841at2759"/>
<feature type="transmembrane region" description="Helical" evidence="1">
    <location>
        <begin position="96"/>
        <end position="118"/>
    </location>
</feature>
<keyword evidence="4" id="KW-1185">Reference proteome</keyword>
<dbReference type="AlphaFoldDB" id="A0A9P3UP50"/>
<dbReference type="EMBL" id="BRPK01000007">
    <property type="protein sequence ID" value="GLB39972.1"/>
    <property type="molecule type" value="Genomic_DNA"/>
</dbReference>
<feature type="transmembrane region" description="Helical" evidence="1">
    <location>
        <begin position="58"/>
        <end position="84"/>
    </location>
</feature>
<proteinExistence type="predicted"/>
<feature type="domain" description="DUF6534" evidence="2">
    <location>
        <begin position="177"/>
        <end position="264"/>
    </location>
</feature>
<name>A0A9P3UP50_LYOSH</name>
<keyword evidence="1" id="KW-1133">Transmembrane helix</keyword>
<feature type="transmembrane region" description="Helical" evidence="1">
    <location>
        <begin position="167"/>
        <end position="191"/>
    </location>
</feature>
<protein>
    <recommendedName>
        <fullName evidence="2">DUF6534 domain-containing protein</fullName>
    </recommendedName>
</protein>
<keyword evidence="1" id="KW-0472">Membrane</keyword>
<reference evidence="3" key="1">
    <citation type="submission" date="2022-07" db="EMBL/GenBank/DDBJ databases">
        <title>The genome of Lyophyllum shimeji provides insight into the initial evolution of ectomycorrhizal fungal genome.</title>
        <authorList>
            <person name="Kobayashi Y."/>
            <person name="Shibata T."/>
            <person name="Hirakawa H."/>
            <person name="Shigenobu S."/>
            <person name="Nishiyama T."/>
            <person name="Yamada A."/>
            <person name="Hasebe M."/>
            <person name="Kawaguchi M."/>
        </authorList>
    </citation>
    <scope>NUCLEOTIDE SEQUENCE</scope>
    <source>
        <strain evidence="3">AT787</strain>
    </source>
</reference>
<evidence type="ECO:0000259" key="2">
    <source>
        <dbReference type="Pfam" id="PF20152"/>
    </source>
</evidence>
<sequence>MTQDSPLTQEELQLAIFILGPWLIGCFIDVLLQGILFCQFSHYFGRYPDDGIGNRLAVTGLLILTTLKSVHSFASSWVLFIIHFKDLTGAIALNYTAWWLTSSGLMVASIGIYVQAFFCHRLWVISWKNYWVLAPIIVVLLFAYVSICLATYYISQGAQAGPHIATWFAAHLSSVFAGDLLITLSTAYFLLRSRKDLLPQTVGLINALIRLTFQTAAPAAMCAMFNLIFSQIYSGDNKLISSAFNQTLPKLYAFSMMWTLNARDQLRSYTVERFYDTSGVGARPTRENVELGKLGGVHVHKHVESRSVEIRKLFRHSTTGTETKNATEEYKIDA</sequence>
<evidence type="ECO:0000256" key="1">
    <source>
        <dbReference type="SAM" id="Phobius"/>
    </source>
</evidence>